<dbReference type="AlphaFoldDB" id="A0A3Q7J012"/>
<dbReference type="EnsemblPlants" id="Solyc09g065383.1.1">
    <property type="protein sequence ID" value="Solyc09g065383.1.1"/>
    <property type="gene ID" value="Solyc09g065383.1"/>
</dbReference>
<sequence>MADLCRVRRIGCSMIFDALPDHHITCDVQFSDLVWSLKKTVEEAVLHIVHNSLLELVHEHLEAH</sequence>
<proteinExistence type="predicted"/>
<evidence type="ECO:0000313" key="2">
    <source>
        <dbReference type="Proteomes" id="UP000004994"/>
    </source>
</evidence>
<dbReference type="InParanoid" id="A0A3Q7J012"/>
<accession>A0A3Q7J012</accession>
<dbReference type="Gramene" id="Solyc09g065383.1.1">
    <property type="protein sequence ID" value="Solyc09g065383.1.1"/>
    <property type="gene ID" value="Solyc09g065383.1"/>
</dbReference>
<name>A0A3Q7J012_SOLLC</name>
<evidence type="ECO:0000313" key="1">
    <source>
        <dbReference type="EnsemblPlants" id="Solyc09g065383.1.1"/>
    </source>
</evidence>
<protein>
    <submittedName>
        <fullName evidence="1">Uncharacterized protein</fullName>
    </submittedName>
</protein>
<reference evidence="1" key="2">
    <citation type="submission" date="2019-01" db="UniProtKB">
        <authorList>
            <consortium name="EnsemblPlants"/>
        </authorList>
    </citation>
    <scope>IDENTIFICATION</scope>
    <source>
        <strain evidence="1">cv. Heinz 1706</strain>
    </source>
</reference>
<keyword evidence="2" id="KW-1185">Reference proteome</keyword>
<organism evidence="1">
    <name type="scientific">Solanum lycopersicum</name>
    <name type="common">Tomato</name>
    <name type="synonym">Lycopersicon esculentum</name>
    <dbReference type="NCBI Taxonomy" id="4081"/>
    <lineage>
        <taxon>Eukaryota</taxon>
        <taxon>Viridiplantae</taxon>
        <taxon>Streptophyta</taxon>
        <taxon>Embryophyta</taxon>
        <taxon>Tracheophyta</taxon>
        <taxon>Spermatophyta</taxon>
        <taxon>Magnoliopsida</taxon>
        <taxon>eudicotyledons</taxon>
        <taxon>Gunneridae</taxon>
        <taxon>Pentapetalae</taxon>
        <taxon>asterids</taxon>
        <taxon>lamiids</taxon>
        <taxon>Solanales</taxon>
        <taxon>Solanaceae</taxon>
        <taxon>Solanoideae</taxon>
        <taxon>Solaneae</taxon>
        <taxon>Solanum</taxon>
        <taxon>Solanum subgen. Lycopersicon</taxon>
    </lineage>
</organism>
<dbReference type="Proteomes" id="UP000004994">
    <property type="component" value="Chromosome 9"/>
</dbReference>
<reference evidence="1" key="1">
    <citation type="journal article" date="2012" name="Nature">
        <title>The tomato genome sequence provides insights into fleshy fruit evolution.</title>
        <authorList>
            <consortium name="Tomato Genome Consortium"/>
        </authorList>
    </citation>
    <scope>NUCLEOTIDE SEQUENCE [LARGE SCALE GENOMIC DNA]</scope>
    <source>
        <strain evidence="1">cv. Heinz 1706</strain>
    </source>
</reference>